<dbReference type="Gene3D" id="4.10.240.10">
    <property type="entry name" value="Zn(2)-C6 fungal-type DNA-binding domain"/>
    <property type="match status" value="1"/>
</dbReference>
<dbReference type="EMBL" id="MVBO01000171">
    <property type="protein sequence ID" value="OZJ02262.1"/>
    <property type="molecule type" value="Genomic_DNA"/>
</dbReference>
<dbReference type="GO" id="GO:0000981">
    <property type="term" value="F:DNA-binding transcription factor activity, RNA polymerase II-specific"/>
    <property type="evidence" value="ECO:0007669"/>
    <property type="project" value="InterPro"/>
</dbReference>
<evidence type="ECO:0000256" key="2">
    <source>
        <dbReference type="SAM" id="MobiDB-lite"/>
    </source>
</evidence>
<proteinExistence type="predicted"/>
<dbReference type="Proteomes" id="UP000242875">
    <property type="component" value="Unassembled WGS sequence"/>
</dbReference>
<dbReference type="PANTHER" id="PTHR46910">
    <property type="entry name" value="TRANSCRIPTION FACTOR PDR1"/>
    <property type="match status" value="1"/>
</dbReference>
<gene>
    <name evidence="4" type="ORF">BZG36_04696</name>
</gene>
<dbReference type="PROSITE" id="PS00463">
    <property type="entry name" value="ZN2_CY6_FUNGAL_1"/>
    <property type="match status" value="1"/>
</dbReference>
<sequence>MTSAQPIAGVSCWSCRSLKRRCDKKRPECGSCVRYRKTCTYVPPPKQMAEVNHQLSDLVQRLDILDEKIGMVRDRTMSLLLEASGEEDIPDLYPDYTSDSDDSTQENTPAFDIPKEQSKAVVTQLRPLDESFIPHPQAFHITHNEQGLSIDLNLGHMKDFNRFLESLAKTSGDRDEKARYEDKEEVTVKVDAQLLIHSLKDRLQESNRRNELDHFVHYLYKRPVGLEGPQELSGISDARSVLRLCLDAHFHCPGAQYPFISECKVYGLLNSLGDVMDNFCLVSLGAANARHAFSLHATLSNRDKASPTPRAIAYYMYRCAQKLFRDVFDQPELLTVAGLLLMDRYENFFPDKSSDNHLYHRLAVRMAHAIPDFFGFTKITKSDPEDVHETKRDRLRLALYLWVRDSVIWGRDTSHPVLATVCPGYRWTEHLYNGPEDRLSWIFFDRVVRIAHLALQFAQDMFKFRGNLPVPRMLFFLRCLDDWYDSQPDQFKLGDEYRNKNAALGPSTPQEMMAKFNRRLYPHKLLQQAMYMQGIYWSMKFALARSFFPIQGIDASTPSLHRQSFANCYHYVKQLYQLLWTVVVYGIHELDETSMCNFFEAASRCLRDIVSNPRNWEPVLVQNAHQWLCFERDAVKQSINYKVGFENWHAYYDDLNRFLEEYEAGAGNCPLYTIS</sequence>
<organism evidence="4 5">
    <name type="scientific">Bifiguratus adelaidae</name>
    <dbReference type="NCBI Taxonomy" id="1938954"/>
    <lineage>
        <taxon>Eukaryota</taxon>
        <taxon>Fungi</taxon>
        <taxon>Fungi incertae sedis</taxon>
        <taxon>Mucoromycota</taxon>
        <taxon>Mucoromycotina</taxon>
        <taxon>Endogonomycetes</taxon>
        <taxon>Endogonales</taxon>
        <taxon>Endogonales incertae sedis</taxon>
        <taxon>Bifiguratus</taxon>
    </lineage>
</organism>
<dbReference type="AlphaFoldDB" id="A0A261XV86"/>
<dbReference type="Pfam" id="PF00172">
    <property type="entry name" value="Zn_clus"/>
    <property type="match status" value="1"/>
</dbReference>
<evidence type="ECO:0000313" key="4">
    <source>
        <dbReference type="EMBL" id="OZJ02262.1"/>
    </source>
</evidence>
<comment type="caution">
    <text evidence="4">The sequence shown here is derived from an EMBL/GenBank/DDBJ whole genome shotgun (WGS) entry which is preliminary data.</text>
</comment>
<dbReference type="InterPro" id="IPR001138">
    <property type="entry name" value="Zn2Cys6_DnaBD"/>
</dbReference>
<dbReference type="InterPro" id="IPR036864">
    <property type="entry name" value="Zn2-C6_fun-type_DNA-bd_sf"/>
</dbReference>
<keyword evidence="5" id="KW-1185">Reference proteome</keyword>
<dbReference type="CDD" id="cd12148">
    <property type="entry name" value="fungal_TF_MHR"/>
    <property type="match status" value="1"/>
</dbReference>
<feature type="domain" description="Zn(2)-C6 fungal-type" evidence="3">
    <location>
        <begin position="11"/>
        <end position="41"/>
    </location>
</feature>
<keyword evidence="1" id="KW-0539">Nucleus</keyword>
<reference evidence="4 5" key="1">
    <citation type="journal article" date="2017" name="Mycologia">
        <title>Bifiguratus adelaidae, gen. et sp. nov., a new member of Mucoromycotina in endophytic and soil-dwelling habitats.</title>
        <authorList>
            <person name="Torres-Cruz T.J."/>
            <person name="Billingsley Tobias T.L."/>
            <person name="Almatruk M."/>
            <person name="Hesse C."/>
            <person name="Kuske C.R."/>
            <person name="Desiro A."/>
            <person name="Benucci G.M."/>
            <person name="Bonito G."/>
            <person name="Stajich J.E."/>
            <person name="Dunlap C."/>
            <person name="Arnold A.E."/>
            <person name="Porras-Alfaro A."/>
        </authorList>
    </citation>
    <scope>NUCLEOTIDE SEQUENCE [LARGE SCALE GENOMIC DNA]</scope>
    <source>
        <strain evidence="4 5">AZ0501</strain>
    </source>
</reference>
<feature type="region of interest" description="Disordered" evidence="2">
    <location>
        <begin position="90"/>
        <end position="110"/>
    </location>
</feature>
<dbReference type="SMART" id="SM00066">
    <property type="entry name" value="GAL4"/>
    <property type="match status" value="1"/>
</dbReference>
<dbReference type="InterPro" id="IPR050987">
    <property type="entry name" value="AtrR-like"/>
</dbReference>
<protein>
    <recommendedName>
        <fullName evidence="3">Zn(2)-C6 fungal-type domain-containing protein</fullName>
    </recommendedName>
</protein>
<evidence type="ECO:0000259" key="3">
    <source>
        <dbReference type="PROSITE" id="PS50048"/>
    </source>
</evidence>
<dbReference type="OrthoDB" id="2406834at2759"/>
<dbReference type="CDD" id="cd00067">
    <property type="entry name" value="GAL4"/>
    <property type="match status" value="1"/>
</dbReference>
<dbReference type="PANTHER" id="PTHR46910:SF33">
    <property type="entry name" value="ZN(II)2CYS6 TRANSCRIPTION FACTOR (EUROFUNG)"/>
    <property type="match status" value="1"/>
</dbReference>
<dbReference type="GO" id="GO:0008270">
    <property type="term" value="F:zinc ion binding"/>
    <property type="evidence" value="ECO:0007669"/>
    <property type="project" value="InterPro"/>
</dbReference>
<evidence type="ECO:0000313" key="5">
    <source>
        <dbReference type="Proteomes" id="UP000242875"/>
    </source>
</evidence>
<dbReference type="PROSITE" id="PS50048">
    <property type="entry name" value="ZN2_CY6_FUNGAL_2"/>
    <property type="match status" value="1"/>
</dbReference>
<evidence type="ECO:0000256" key="1">
    <source>
        <dbReference type="ARBA" id="ARBA00023242"/>
    </source>
</evidence>
<name>A0A261XV86_9FUNG</name>
<dbReference type="SUPFAM" id="SSF57701">
    <property type="entry name" value="Zn2/Cys6 DNA-binding domain"/>
    <property type="match status" value="1"/>
</dbReference>
<accession>A0A261XV86</accession>